<feature type="transmembrane region" description="Helical" evidence="6">
    <location>
        <begin position="55"/>
        <end position="75"/>
    </location>
</feature>
<evidence type="ECO:0000313" key="7">
    <source>
        <dbReference type="EMBL" id="KAF4676480.1"/>
    </source>
</evidence>
<dbReference type="Gene3D" id="1.20.1250.20">
    <property type="entry name" value="MFS general substrate transporter like domains"/>
    <property type="match status" value="1"/>
</dbReference>
<evidence type="ECO:0000313" key="8">
    <source>
        <dbReference type="Proteomes" id="UP000591131"/>
    </source>
</evidence>
<dbReference type="OrthoDB" id="410267at2759"/>
<sequence length="303" mass="32264">MVLLVVPLSTLFVSLDPSPCPSSEALHPPFARVNAIGLTLALLQLLNFFLGLPKLISLALVVVLFTIMVALPLTAAKRHLATPLGYTSVVPTRADTHQGFYYTGNTPLKSPLFWFAFVGLSAAFGGGLAFMNNQAQLLPPEIPDRPRTVGALLTVVTASSAASRVIIGWAADRVKVLTRPGYIVILITTMIVAFLILSNSPSAPATLFICGPLIGFCFGGLWSLTPPLCADLFGDHNLPLVYSSMRGTLLVGALLIASATMSVFYTPAYRYSRSFGAVAVVLTVAGLLPWLAIALKTRAWYSS</sequence>
<evidence type="ECO:0000256" key="2">
    <source>
        <dbReference type="ARBA" id="ARBA00022448"/>
    </source>
</evidence>
<dbReference type="InterPro" id="IPR036259">
    <property type="entry name" value="MFS_trans_sf"/>
</dbReference>
<proteinExistence type="predicted"/>
<name>A0A7J6MZ55_PERCH</name>
<feature type="transmembrane region" description="Helical" evidence="6">
    <location>
        <begin position="245"/>
        <end position="265"/>
    </location>
</feature>
<dbReference type="InterPro" id="IPR052983">
    <property type="entry name" value="MFS_Riboflavin_Transporter"/>
</dbReference>
<dbReference type="AlphaFoldDB" id="A0A7J6MZ55"/>
<dbReference type="GO" id="GO:0016020">
    <property type="term" value="C:membrane"/>
    <property type="evidence" value="ECO:0007669"/>
    <property type="project" value="UniProtKB-SubCell"/>
</dbReference>
<feature type="transmembrane region" description="Helical" evidence="6">
    <location>
        <begin position="177"/>
        <end position="198"/>
    </location>
</feature>
<feature type="transmembrane region" description="Helical" evidence="6">
    <location>
        <begin position="151"/>
        <end position="171"/>
    </location>
</feature>
<feature type="transmembrane region" description="Helical" evidence="6">
    <location>
        <begin position="33"/>
        <end position="50"/>
    </location>
</feature>
<evidence type="ECO:0000256" key="4">
    <source>
        <dbReference type="ARBA" id="ARBA00022989"/>
    </source>
</evidence>
<feature type="transmembrane region" description="Helical" evidence="6">
    <location>
        <begin position="112"/>
        <end position="131"/>
    </location>
</feature>
<evidence type="ECO:0000256" key="3">
    <source>
        <dbReference type="ARBA" id="ARBA00022692"/>
    </source>
</evidence>
<keyword evidence="5 6" id="KW-0472">Membrane</keyword>
<evidence type="ECO:0000256" key="1">
    <source>
        <dbReference type="ARBA" id="ARBA00004141"/>
    </source>
</evidence>
<dbReference type="PANTHER" id="PTHR43385">
    <property type="entry name" value="RIBOFLAVIN TRANSPORTER RIBJ"/>
    <property type="match status" value="1"/>
</dbReference>
<comment type="subcellular location">
    <subcellularLocation>
        <location evidence="1">Membrane</location>
        <topology evidence="1">Multi-pass membrane protein</topology>
    </subcellularLocation>
</comment>
<reference evidence="7 8" key="1">
    <citation type="submission" date="2020-04" db="EMBL/GenBank/DDBJ databases">
        <title>Perkinsus chesapeaki whole genome sequence.</title>
        <authorList>
            <person name="Bogema D.R."/>
        </authorList>
    </citation>
    <scope>NUCLEOTIDE SEQUENCE [LARGE SCALE GENOMIC DNA]</scope>
    <source>
        <strain evidence="7">ATCC PRA-425</strain>
    </source>
</reference>
<dbReference type="SUPFAM" id="SSF103473">
    <property type="entry name" value="MFS general substrate transporter"/>
    <property type="match status" value="1"/>
</dbReference>
<evidence type="ECO:0000256" key="5">
    <source>
        <dbReference type="ARBA" id="ARBA00023136"/>
    </source>
</evidence>
<gene>
    <name evidence="7" type="ORF">FOL47_006118</name>
</gene>
<keyword evidence="2" id="KW-0813">Transport</keyword>
<keyword evidence="4 6" id="KW-1133">Transmembrane helix</keyword>
<keyword evidence="8" id="KW-1185">Reference proteome</keyword>
<evidence type="ECO:0008006" key="9">
    <source>
        <dbReference type="Google" id="ProtNLM"/>
    </source>
</evidence>
<protein>
    <recommendedName>
        <fullName evidence="9">Major facilitator superfamily (MFS) profile domain-containing protein</fullName>
    </recommendedName>
</protein>
<feature type="transmembrane region" description="Helical" evidence="6">
    <location>
        <begin position="277"/>
        <end position="295"/>
    </location>
</feature>
<dbReference type="PANTHER" id="PTHR43385:SF1">
    <property type="entry name" value="RIBOFLAVIN TRANSPORTER RIBJ"/>
    <property type="match status" value="1"/>
</dbReference>
<keyword evidence="3 6" id="KW-0812">Transmembrane</keyword>
<comment type="caution">
    <text evidence="7">The sequence shown here is derived from an EMBL/GenBank/DDBJ whole genome shotgun (WGS) entry which is preliminary data.</text>
</comment>
<feature type="transmembrane region" description="Helical" evidence="6">
    <location>
        <begin position="205"/>
        <end position="225"/>
    </location>
</feature>
<dbReference type="Proteomes" id="UP000591131">
    <property type="component" value="Unassembled WGS sequence"/>
</dbReference>
<evidence type="ECO:0000256" key="6">
    <source>
        <dbReference type="SAM" id="Phobius"/>
    </source>
</evidence>
<dbReference type="EMBL" id="JAAPAO010000034">
    <property type="protein sequence ID" value="KAF4676480.1"/>
    <property type="molecule type" value="Genomic_DNA"/>
</dbReference>
<organism evidence="7 8">
    <name type="scientific">Perkinsus chesapeaki</name>
    <name type="common">Clam parasite</name>
    <name type="synonym">Perkinsus andrewsi</name>
    <dbReference type="NCBI Taxonomy" id="330153"/>
    <lineage>
        <taxon>Eukaryota</taxon>
        <taxon>Sar</taxon>
        <taxon>Alveolata</taxon>
        <taxon>Perkinsozoa</taxon>
        <taxon>Perkinsea</taxon>
        <taxon>Perkinsida</taxon>
        <taxon>Perkinsidae</taxon>
        <taxon>Perkinsus</taxon>
    </lineage>
</organism>
<accession>A0A7J6MZ55</accession>